<name>A0A366KTX4_9SPHI</name>
<accession>A0A366KTX4</accession>
<keyword evidence="2" id="KW-0547">Nucleotide-binding</keyword>
<evidence type="ECO:0000259" key="4">
    <source>
        <dbReference type="Pfam" id="PF13166"/>
    </source>
</evidence>
<evidence type="ECO:0000256" key="2">
    <source>
        <dbReference type="ARBA" id="ARBA00022741"/>
    </source>
</evidence>
<dbReference type="Proteomes" id="UP000252081">
    <property type="component" value="Unassembled WGS sequence"/>
</dbReference>
<keyword evidence="1" id="KW-0813">Transport</keyword>
<keyword evidence="3" id="KW-0067">ATP-binding</keyword>
<evidence type="ECO:0000313" key="5">
    <source>
        <dbReference type="EMBL" id="RBQ04292.1"/>
    </source>
</evidence>
<dbReference type="PANTHER" id="PTHR43553">
    <property type="entry name" value="HEAVY METAL TRANSPORTER"/>
    <property type="match status" value="1"/>
</dbReference>
<dbReference type="InterPro" id="IPR050095">
    <property type="entry name" value="ECF_ABC_transporter_ATP-bd"/>
</dbReference>
<organism evidence="5 6">
    <name type="scientific">Pedobacter miscanthi</name>
    <dbReference type="NCBI Taxonomy" id="2259170"/>
    <lineage>
        <taxon>Bacteria</taxon>
        <taxon>Pseudomonadati</taxon>
        <taxon>Bacteroidota</taxon>
        <taxon>Sphingobacteriia</taxon>
        <taxon>Sphingobacteriales</taxon>
        <taxon>Sphingobacteriaceae</taxon>
        <taxon>Pedobacter</taxon>
    </lineage>
</organism>
<evidence type="ECO:0000256" key="3">
    <source>
        <dbReference type="ARBA" id="ARBA00022840"/>
    </source>
</evidence>
<reference evidence="5 6" key="1">
    <citation type="submission" date="2018-07" db="EMBL/GenBank/DDBJ databases">
        <title>A draft genome of a endophytic bacteria, a new species of Pedobacter.</title>
        <authorList>
            <person name="Zhang Z.D."/>
            <person name="Chen Z.J."/>
        </authorList>
    </citation>
    <scope>NUCLEOTIDE SEQUENCE [LARGE SCALE GENOMIC DNA]</scope>
    <source>
        <strain evidence="5 6">RS10</strain>
    </source>
</reference>
<evidence type="ECO:0000256" key="1">
    <source>
        <dbReference type="ARBA" id="ARBA00022448"/>
    </source>
</evidence>
<feature type="domain" description="Protein CR006 P-loop" evidence="4">
    <location>
        <begin position="31"/>
        <end position="146"/>
    </location>
</feature>
<dbReference type="Gene3D" id="3.40.50.300">
    <property type="entry name" value="P-loop containing nucleotide triphosphate hydrolases"/>
    <property type="match status" value="1"/>
</dbReference>
<dbReference type="CDD" id="cd00267">
    <property type="entry name" value="ABC_ATPase"/>
    <property type="match status" value="1"/>
</dbReference>
<dbReference type="GO" id="GO:0005524">
    <property type="term" value="F:ATP binding"/>
    <property type="evidence" value="ECO:0007669"/>
    <property type="project" value="UniProtKB-KW"/>
</dbReference>
<dbReference type="EMBL" id="QNQU01000017">
    <property type="protein sequence ID" value="RBQ04292.1"/>
    <property type="molecule type" value="Genomic_DNA"/>
</dbReference>
<gene>
    <name evidence="5" type="ORF">DRW42_19015</name>
</gene>
<dbReference type="PANTHER" id="PTHR43553:SF24">
    <property type="entry name" value="ENERGY-COUPLING FACTOR TRANSPORTER ATP-BINDING PROTEIN ECFA1"/>
    <property type="match status" value="1"/>
</dbReference>
<feature type="domain" description="Protein CR006 P-loop" evidence="4">
    <location>
        <begin position="260"/>
        <end position="351"/>
    </location>
</feature>
<dbReference type="AlphaFoldDB" id="A0A366KTX4"/>
<dbReference type="InterPro" id="IPR026866">
    <property type="entry name" value="CR006_AAA"/>
</dbReference>
<dbReference type="OrthoDB" id="9789562at2"/>
<comment type="caution">
    <text evidence="5">The sequence shown here is derived from an EMBL/GenBank/DDBJ whole genome shotgun (WGS) entry which is preliminary data.</text>
</comment>
<evidence type="ECO:0000313" key="6">
    <source>
        <dbReference type="Proteomes" id="UP000252081"/>
    </source>
</evidence>
<dbReference type="GO" id="GO:0042626">
    <property type="term" value="F:ATPase-coupled transmembrane transporter activity"/>
    <property type="evidence" value="ECO:0007669"/>
    <property type="project" value="TreeGrafter"/>
</dbReference>
<proteinExistence type="predicted"/>
<dbReference type="SUPFAM" id="SSF52540">
    <property type="entry name" value="P-loop containing nucleoside triphosphate hydrolases"/>
    <property type="match status" value="1"/>
</dbReference>
<protein>
    <recommendedName>
        <fullName evidence="4">Protein CR006 P-loop domain-containing protein</fullName>
    </recommendedName>
</protein>
<sequence>MVSNFIEKIIKISNIGHFVNYKFDATKAWDGQLKKVNVVYAPNGSGKTTLSTILKSLATNDPKLIDFKKTFGSEEESEVEIKASSSGSLIRFKNNNWSSNDLKIEVFDINYIEEYLFAGSFFRKQSKTNLFKLILGDEGIKYRNRLKVLFGQKKLLLDLQKRKVGFVLETEELKLKLIDFQKDIDLVIAEYQQFSTPIFENHISIVNKYLTKFTSYVRIVEFTSAQNANENEHFRVYPVFEVYGEKIIFSAPDPQKRIGNARYALSEGDKSAIALSFFLARLEIQGYSNKIIVFDDPLSSFDYARKNATIFQLARIADTAQQFILLTHDLNFANDYTDKCSHLEPLNLKIETDGKTSSLQRHNLGEEYLTSTQKDIEVIKQYLEKPSADEYVKREVIRCIRPVLEGVIKTKYFDVIARDKWLGDIINAIKVAQPGSKLLRLKELRSDLIELNDYTKGYHHASASDRGENINAAELKRYVDLLMKIILEV</sequence>
<dbReference type="InterPro" id="IPR027417">
    <property type="entry name" value="P-loop_NTPase"/>
</dbReference>
<dbReference type="RefSeq" id="WP_113950418.1">
    <property type="nucleotide sequence ID" value="NZ_QNQU01000017.1"/>
</dbReference>
<dbReference type="Pfam" id="PF13166">
    <property type="entry name" value="AAA_13"/>
    <property type="match status" value="2"/>
</dbReference>
<keyword evidence="6" id="KW-1185">Reference proteome</keyword>
<dbReference type="GO" id="GO:0043190">
    <property type="term" value="C:ATP-binding cassette (ABC) transporter complex"/>
    <property type="evidence" value="ECO:0007669"/>
    <property type="project" value="TreeGrafter"/>
</dbReference>